<dbReference type="Gene3D" id="1.25.40.20">
    <property type="entry name" value="Ankyrin repeat-containing domain"/>
    <property type="match status" value="1"/>
</dbReference>
<dbReference type="PANTHER" id="PTHR16267">
    <property type="entry name" value="BANK1/PIK3AP1 FAMILY MEMBER"/>
    <property type="match status" value="1"/>
</dbReference>
<dbReference type="PANTHER" id="PTHR16267:SF13">
    <property type="entry name" value="B-CELL SCAFFOLD PROTEIN WITH ANKYRIN REPEATS"/>
    <property type="match status" value="1"/>
</dbReference>
<dbReference type="SMART" id="SM01282">
    <property type="entry name" value="DBB"/>
    <property type="match status" value="1"/>
</dbReference>
<dbReference type="InterPro" id="IPR041340">
    <property type="entry name" value="PIK3AP1_TIR"/>
</dbReference>
<organism evidence="4">
    <name type="scientific">Stegastes partitus</name>
    <name type="common">bicolor damselfish</name>
    <dbReference type="NCBI Taxonomy" id="144197"/>
    <lineage>
        <taxon>Eukaryota</taxon>
        <taxon>Metazoa</taxon>
        <taxon>Chordata</taxon>
        <taxon>Craniata</taxon>
        <taxon>Vertebrata</taxon>
        <taxon>Euteleostomi</taxon>
        <taxon>Actinopterygii</taxon>
        <taxon>Neopterygii</taxon>
        <taxon>Teleostei</taxon>
        <taxon>Neoteleostei</taxon>
        <taxon>Acanthomorphata</taxon>
        <taxon>Ovalentaria</taxon>
        <taxon>Pomacentridae</taxon>
        <taxon>Stegastes</taxon>
    </lineage>
</organism>
<evidence type="ECO:0000256" key="2">
    <source>
        <dbReference type="SAM" id="MobiDB-lite"/>
    </source>
</evidence>
<dbReference type="PROSITE" id="PS51376">
    <property type="entry name" value="DBB"/>
    <property type="match status" value="1"/>
</dbReference>
<dbReference type="GO" id="GO:0051898">
    <property type="term" value="P:negative regulation of phosphatidylinositol 3-kinase/protein kinase B signal transduction"/>
    <property type="evidence" value="ECO:0007669"/>
    <property type="project" value="TreeGrafter"/>
</dbReference>
<dbReference type="GO" id="GO:0042113">
    <property type="term" value="P:B cell activation"/>
    <property type="evidence" value="ECO:0007669"/>
    <property type="project" value="TreeGrafter"/>
</dbReference>
<evidence type="ECO:0000256" key="1">
    <source>
        <dbReference type="ARBA" id="ARBA00022553"/>
    </source>
</evidence>
<dbReference type="Pfam" id="PF18567">
    <property type="entry name" value="TIR_3"/>
    <property type="match status" value="1"/>
</dbReference>
<accession>A0A3B5BDW8</accession>
<dbReference type="Ensembl" id="ENSSPAT00000024424.1">
    <property type="protein sequence ID" value="ENSSPAP00000024032.1"/>
    <property type="gene ID" value="ENSSPAG00000018144.1"/>
</dbReference>
<keyword evidence="1" id="KW-0597">Phosphoprotein</keyword>
<evidence type="ECO:0000313" key="4">
    <source>
        <dbReference type="Ensembl" id="ENSSPAP00000024032.1"/>
    </source>
</evidence>
<dbReference type="InterPro" id="IPR052446">
    <property type="entry name" value="B-cell_PI3K-Signaling_Adptrs"/>
</dbReference>
<reference evidence="4" key="1">
    <citation type="submission" date="2023-09" db="UniProtKB">
        <authorList>
            <consortium name="Ensembl"/>
        </authorList>
    </citation>
    <scope>IDENTIFICATION</scope>
</reference>
<dbReference type="GO" id="GO:0005102">
    <property type="term" value="F:signaling receptor binding"/>
    <property type="evidence" value="ECO:0007669"/>
    <property type="project" value="TreeGrafter"/>
</dbReference>
<feature type="compositionally biased region" description="Basic and acidic residues" evidence="2">
    <location>
        <begin position="345"/>
        <end position="358"/>
    </location>
</feature>
<feature type="domain" description="DBB" evidence="3">
    <location>
        <begin position="110"/>
        <end position="242"/>
    </location>
</feature>
<name>A0A3B5BDW8_9TELE</name>
<dbReference type="STRING" id="144197.ENSSPAP00000024032"/>
<dbReference type="SUPFAM" id="SSF48403">
    <property type="entry name" value="Ankyrin repeat"/>
    <property type="match status" value="1"/>
</dbReference>
<dbReference type="Pfam" id="PF14545">
    <property type="entry name" value="DBB"/>
    <property type="match status" value="1"/>
</dbReference>
<dbReference type="Gene3D" id="3.40.50.10140">
    <property type="entry name" value="Toll/interleukin-1 receptor homology (TIR) domain"/>
    <property type="match status" value="1"/>
</dbReference>
<dbReference type="AlphaFoldDB" id="A0A3B5BDW8"/>
<feature type="region of interest" description="Disordered" evidence="2">
    <location>
        <begin position="345"/>
        <end position="371"/>
    </location>
</feature>
<sequence>IIYETEAQQWATYLCSLFTGSVSEAGICCYDIATASSRRDDFLRLSRYTCKLLILSKGMLESLCQMRRFFLARVLSPAAHVVVLLCGVDTLSPLLELVPLNGDECLTKTTSTVPSVWQSSAEVFILLRNEAASSDAEVEFSGENQMLRLKPVQWNERILCVRAPDFPAGNVNVTVFSGGVALSETQLQYYSSLEEITCLLSRVADPVGFMCEALQVSSLDKLDQKLASMLLEGMPTGGFQGLQTELRHADVPSLLHFAAQYGFRSVSGLLLQCPGADRALRTANRHGQTPTEIAKSHGHTELNVLLKETDRQPSTLTFTPTDNLESPINLNMFLDCVGGSRRTRREPTLHGENMETPRRKIPVPPPGREPAARQQCYQLHHPADILYKNVWNLSIADVQKEDKEGEDEDLYAPLGMSDEYDTFLNSTKAVLIANRPPAPTPRPESTQVKESRTPYIAQGNNMRRLVALSLSGCILSASLHSNTDTRLWSKKQNAELCGGGSSRGREVVPGMCVAIVSGVLLNRAKRLFFFCCDTVCFDSINHKNIVAPRCKTNKSEDGEKSHLPLPTSP</sequence>
<proteinExistence type="predicted"/>
<dbReference type="InterPro" id="IPR036770">
    <property type="entry name" value="Ankyrin_rpt-contain_sf"/>
</dbReference>
<dbReference type="InterPro" id="IPR035897">
    <property type="entry name" value="Toll_tir_struct_dom_sf"/>
</dbReference>
<evidence type="ECO:0000259" key="3">
    <source>
        <dbReference type="PROSITE" id="PS51376"/>
    </source>
</evidence>
<protein>
    <recommendedName>
        <fullName evidence="3">DBB domain-containing protein</fullName>
    </recommendedName>
</protein>
<dbReference type="InterPro" id="IPR017893">
    <property type="entry name" value="DBB_domain"/>
</dbReference>
<dbReference type="GeneTree" id="ENSGT00390000008787"/>
<dbReference type="GO" id="GO:0050869">
    <property type="term" value="P:negative regulation of B cell activation"/>
    <property type="evidence" value="ECO:0007669"/>
    <property type="project" value="TreeGrafter"/>
</dbReference>
<dbReference type="GO" id="GO:1990782">
    <property type="term" value="F:protein tyrosine kinase binding"/>
    <property type="evidence" value="ECO:0007669"/>
    <property type="project" value="TreeGrafter"/>
</dbReference>